<feature type="compositionally biased region" description="Basic residues" evidence="1">
    <location>
        <begin position="45"/>
        <end position="55"/>
    </location>
</feature>
<dbReference type="AlphaFoldDB" id="A0A9W6G017"/>
<sequence>MALRGVVAGVNIGGKADDIRGVGPARLDEGKAVGVDQGEEEQVKHQHHHGHGRYG</sequence>
<comment type="caution">
    <text evidence="2">The sequence shown here is derived from an EMBL/GenBank/DDBJ whole genome shotgun (WGS) entry which is preliminary data.</text>
</comment>
<name>A0A9W6G017_9BACT</name>
<evidence type="ECO:0000313" key="2">
    <source>
        <dbReference type="EMBL" id="GLI37942.1"/>
    </source>
</evidence>
<reference evidence="2" key="1">
    <citation type="submission" date="2022-12" db="EMBL/GenBank/DDBJ databases">
        <title>Reference genome sequencing for broad-spectrum identification of bacterial and archaeal isolates by mass spectrometry.</title>
        <authorList>
            <person name="Sekiguchi Y."/>
            <person name="Tourlousse D.M."/>
        </authorList>
    </citation>
    <scope>NUCLEOTIDE SEQUENCE</scope>
    <source>
        <strain evidence="2">H2</strain>
    </source>
</reference>
<keyword evidence="3" id="KW-1185">Reference proteome</keyword>
<gene>
    <name evidence="2" type="ORF">GHYDROH2_14430</name>
</gene>
<feature type="region of interest" description="Disordered" evidence="1">
    <location>
        <begin position="18"/>
        <end position="55"/>
    </location>
</feature>
<evidence type="ECO:0000313" key="3">
    <source>
        <dbReference type="Proteomes" id="UP001144352"/>
    </source>
</evidence>
<evidence type="ECO:0000256" key="1">
    <source>
        <dbReference type="SAM" id="MobiDB-lite"/>
    </source>
</evidence>
<dbReference type="EMBL" id="BSDS01000001">
    <property type="protein sequence ID" value="GLI37942.1"/>
    <property type="molecule type" value="Genomic_DNA"/>
</dbReference>
<dbReference type="Proteomes" id="UP001144352">
    <property type="component" value="Unassembled WGS sequence"/>
</dbReference>
<feature type="compositionally biased region" description="Basic and acidic residues" evidence="1">
    <location>
        <begin position="18"/>
        <end position="31"/>
    </location>
</feature>
<proteinExistence type="predicted"/>
<organism evidence="2 3">
    <name type="scientific">Geobacter hydrogenophilus</name>
    <dbReference type="NCBI Taxonomy" id="40983"/>
    <lineage>
        <taxon>Bacteria</taxon>
        <taxon>Pseudomonadati</taxon>
        <taxon>Thermodesulfobacteriota</taxon>
        <taxon>Desulfuromonadia</taxon>
        <taxon>Geobacterales</taxon>
        <taxon>Geobacteraceae</taxon>
        <taxon>Geobacter</taxon>
    </lineage>
</organism>
<protein>
    <submittedName>
        <fullName evidence="2">Uncharacterized protein</fullName>
    </submittedName>
</protein>
<accession>A0A9W6G017</accession>